<reference evidence="1" key="1">
    <citation type="journal article" date="1993" name="Mol. Microbiol.">
        <title>Use of an ordered cosmid library to deduce the genomic organization of Mycobacterium leprae.</title>
        <authorList>
            <person name="Eiglmeier K."/>
            <person name="Honore N."/>
            <person name="Woods S.A."/>
            <person name="Caudron B."/>
            <person name="Cole S.T."/>
        </authorList>
    </citation>
    <scope>NUCLEOTIDE SEQUENCE</scope>
</reference>
<dbReference type="AlphaFoldDB" id="Q9Z5H0"/>
<protein>
    <submittedName>
        <fullName evidence="1">Uncharacterized protein MLCB373.23c</fullName>
    </submittedName>
</protein>
<dbReference type="EMBL" id="AL035500">
    <property type="protein sequence ID" value="CAB36685.1"/>
    <property type="molecule type" value="Genomic_DNA"/>
</dbReference>
<sequence>MQLLHLSKDHSTDVITAAMINHKTTPYHRIAVQPQRETKTSKRLSYPHHHGIDTDLCDLTHRPANTLTHHPLLHPHNESALTLTIAHTVRGLDDMATLGASSNDLSTKGLSITAWFIDPGARQVEGRIVVIDLDSLGCGGQLT</sequence>
<reference evidence="1" key="3">
    <citation type="submission" date="1999-02" db="EMBL/GenBank/DDBJ databases">
        <authorList>
            <person name="Harris D."/>
            <person name="Taylor K."/>
        </authorList>
    </citation>
    <scope>NUCLEOTIDE SEQUENCE</scope>
</reference>
<gene>
    <name evidence="1" type="primary">MLCB373.23c</name>
</gene>
<proteinExistence type="predicted"/>
<reference evidence="1" key="2">
    <citation type="submission" date="1998-02" db="EMBL/GenBank/DDBJ databases">
        <authorList>
            <person name="James K.D."/>
            <person name="Parkhill J."/>
            <person name="Barrell B.G."/>
            <person name="Rajandream M.A."/>
        </authorList>
    </citation>
    <scope>NUCLEOTIDE SEQUENCE</scope>
</reference>
<accession>Q9Z5H0</accession>
<dbReference type="PIR" id="T45444">
    <property type="entry name" value="T45444"/>
</dbReference>
<name>Q9Z5H0_MYCLR</name>
<evidence type="ECO:0000313" key="1">
    <source>
        <dbReference type="EMBL" id="CAB36685.1"/>
    </source>
</evidence>
<organism evidence="1">
    <name type="scientific">Mycobacterium leprae</name>
    <dbReference type="NCBI Taxonomy" id="1769"/>
    <lineage>
        <taxon>Bacteria</taxon>
        <taxon>Bacillati</taxon>
        <taxon>Actinomycetota</taxon>
        <taxon>Actinomycetes</taxon>
        <taxon>Mycobacteriales</taxon>
        <taxon>Mycobacteriaceae</taxon>
        <taxon>Mycobacterium</taxon>
    </lineage>
</organism>